<dbReference type="PANTHER" id="PTHR35309">
    <property type="match status" value="1"/>
</dbReference>
<dbReference type="Proteomes" id="UP000503462">
    <property type="component" value="Chromosome 5"/>
</dbReference>
<name>A0A6H0Y521_9PEZI</name>
<dbReference type="PANTHER" id="PTHR35309:SF4">
    <property type="entry name" value="TOCOPHEROL CYCLASE"/>
    <property type="match status" value="1"/>
</dbReference>
<dbReference type="OrthoDB" id="5421239at2759"/>
<evidence type="ECO:0000313" key="2">
    <source>
        <dbReference type="Proteomes" id="UP000503462"/>
    </source>
</evidence>
<sequence length="335" mass="38510">MDASCNAPHPHSAFEGYYSKFDLPSGAHITIIVSTVRKVKTRPHVVSFSYIPRDVSKTFQREVCVDDITMRALDDKGAFELVASDVGYVRWTSNNTTEYKLHHEDFTFEGKTRDRTPWSTSTQTPEWLLAYLPLPLHWHVHNLGSTCDFTFKIPSSDLPSSDLSGQAFVHQEKNWAHSFPAAQVWIQARDGDRRFCCAGGPTMGMEAFLIGYRSKQHNFDFRPPFSLRVAGMSPFMWYKQDWETRSFQMSVQDFWRKIEVKIRAPKGTFFSLSAPFSDGHRPNFLGESFQAVLDIKIYEATLFSWKLVGEDHFESVSLEFGGDYYPPRGSERRIN</sequence>
<reference evidence="1 2" key="1">
    <citation type="journal article" date="2016" name="Sci. Rep.">
        <title>Peltaster fructicola genome reveals evolution from an invasive phytopathogen to an ectophytic parasite.</title>
        <authorList>
            <person name="Xu C."/>
            <person name="Chen H."/>
            <person name="Gleason M.L."/>
            <person name="Xu J.R."/>
            <person name="Liu H."/>
            <person name="Zhang R."/>
            <person name="Sun G."/>
        </authorList>
    </citation>
    <scope>NUCLEOTIDE SEQUENCE [LARGE SCALE GENOMIC DNA]</scope>
    <source>
        <strain evidence="1 2">LNHT1506</strain>
    </source>
</reference>
<dbReference type="EMBL" id="CP051143">
    <property type="protein sequence ID" value="QIX01929.1"/>
    <property type="molecule type" value="Genomic_DNA"/>
</dbReference>
<gene>
    <name evidence="1" type="ORF">AMS68_007446</name>
</gene>
<evidence type="ECO:0000313" key="1">
    <source>
        <dbReference type="EMBL" id="QIX01929.1"/>
    </source>
</evidence>
<accession>A0A6H0Y521</accession>
<dbReference type="GO" id="GO:0009976">
    <property type="term" value="F:tocopherol cyclase activity"/>
    <property type="evidence" value="ECO:0007669"/>
    <property type="project" value="InterPro"/>
</dbReference>
<protein>
    <submittedName>
        <fullName evidence="1">Uncharacterized protein</fullName>
    </submittedName>
</protein>
<dbReference type="AlphaFoldDB" id="A0A6H0Y521"/>
<dbReference type="InterPro" id="IPR025893">
    <property type="entry name" value="Tocopherol_cyclase"/>
</dbReference>
<keyword evidence="2" id="KW-1185">Reference proteome</keyword>
<proteinExistence type="predicted"/>
<organism evidence="1 2">
    <name type="scientific">Peltaster fructicola</name>
    <dbReference type="NCBI Taxonomy" id="286661"/>
    <lineage>
        <taxon>Eukaryota</taxon>
        <taxon>Fungi</taxon>
        <taxon>Dikarya</taxon>
        <taxon>Ascomycota</taxon>
        <taxon>Pezizomycotina</taxon>
        <taxon>Dothideomycetes</taxon>
        <taxon>Dothideomycetes incertae sedis</taxon>
        <taxon>Peltaster</taxon>
    </lineage>
</organism>